<dbReference type="Gene3D" id="3.40.630.30">
    <property type="match status" value="1"/>
</dbReference>
<dbReference type="Proteomes" id="UP000827549">
    <property type="component" value="Chromosome 2"/>
</dbReference>
<dbReference type="InterPro" id="IPR044542">
    <property type="entry name" value="NAA30-like"/>
</dbReference>
<evidence type="ECO:0000256" key="2">
    <source>
        <dbReference type="ARBA" id="ARBA00023315"/>
    </source>
</evidence>
<evidence type="ECO:0000256" key="1">
    <source>
        <dbReference type="ARBA" id="ARBA00022679"/>
    </source>
</evidence>
<keyword evidence="2" id="KW-0012">Acyltransferase</keyword>
<accession>A0AAF0Y3Y3</accession>
<dbReference type="PANTHER" id="PTHR45896">
    <property type="entry name" value="N-ALPHA-ACETYLTRANSFERASE 30"/>
    <property type="match status" value="1"/>
</dbReference>
<name>A0AAF0Y3Y3_9TREE</name>
<dbReference type="EMBL" id="CP086715">
    <property type="protein sequence ID" value="WOO79660.1"/>
    <property type="molecule type" value="Genomic_DNA"/>
</dbReference>
<dbReference type="PANTHER" id="PTHR45896:SF1">
    <property type="entry name" value="N-ALPHA-ACETYLTRANSFERASE 30"/>
    <property type="match status" value="1"/>
</dbReference>
<dbReference type="GO" id="GO:0031417">
    <property type="term" value="C:NatC complex"/>
    <property type="evidence" value="ECO:0007669"/>
    <property type="project" value="TreeGrafter"/>
</dbReference>
<dbReference type="GO" id="GO:0004596">
    <property type="term" value="F:protein-N-terminal amino-acid acetyltransferase activity"/>
    <property type="evidence" value="ECO:0007669"/>
    <property type="project" value="InterPro"/>
</dbReference>
<dbReference type="PROSITE" id="PS51186">
    <property type="entry name" value="GNAT"/>
    <property type="match status" value="1"/>
</dbReference>
<keyword evidence="1" id="KW-0808">Transferase</keyword>
<feature type="compositionally biased region" description="Pro residues" evidence="4">
    <location>
        <begin position="15"/>
        <end position="25"/>
    </location>
</feature>
<keyword evidence="7" id="KW-1185">Reference proteome</keyword>
<organism evidence="6 7">
    <name type="scientific">Vanrija pseudolonga</name>
    <dbReference type="NCBI Taxonomy" id="143232"/>
    <lineage>
        <taxon>Eukaryota</taxon>
        <taxon>Fungi</taxon>
        <taxon>Dikarya</taxon>
        <taxon>Basidiomycota</taxon>
        <taxon>Agaricomycotina</taxon>
        <taxon>Tremellomycetes</taxon>
        <taxon>Trichosporonales</taxon>
        <taxon>Trichosporonaceae</taxon>
        <taxon>Vanrija</taxon>
    </lineage>
</organism>
<feature type="compositionally biased region" description="Low complexity" evidence="4">
    <location>
        <begin position="1"/>
        <end position="14"/>
    </location>
</feature>
<dbReference type="InterPro" id="IPR000182">
    <property type="entry name" value="GNAT_dom"/>
</dbReference>
<proteinExistence type="inferred from homology"/>
<sequence length="253" mass="28617">MAESIPGAVAGPSTPAVPSPAPAPTSPFIDRRGDTLAVRTFRDEDTDLGHITRLCEEELSEPYNVYTFRYFLSEWPHLTFFVYPSASDPTPIATIICKQDTHRERTNRGYIGMLSVQRAWRRRGIARRLVELAIDEMEARGAQEIVLETEFDNNPSLTLYEKLGFVREKRLHRFYSNGKDAFRLILPLASYPGTESEEADRGRWLVAQGPDSSDLDYILAGPQEMPDMTAGWPDVSRLTLVPPSQRARPDYII</sequence>
<evidence type="ECO:0000256" key="3">
    <source>
        <dbReference type="ARBA" id="ARBA00024025"/>
    </source>
</evidence>
<feature type="domain" description="N-acetyltransferase" evidence="5">
    <location>
        <begin position="36"/>
        <end position="189"/>
    </location>
</feature>
<dbReference type="Pfam" id="PF00583">
    <property type="entry name" value="Acetyltransf_1"/>
    <property type="match status" value="1"/>
</dbReference>
<gene>
    <name evidence="6" type="primary">MAK3</name>
    <name evidence="6" type="ORF">LOC62_02G003183</name>
</gene>
<dbReference type="AlphaFoldDB" id="A0AAF0Y3Y3"/>
<dbReference type="CDD" id="cd04301">
    <property type="entry name" value="NAT_SF"/>
    <property type="match status" value="1"/>
</dbReference>
<dbReference type="InterPro" id="IPR016181">
    <property type="entry name" value="Acyl_CoA_acyltransferase"/>
</dbReference>
<evidence type="ECO:0000259" key="5">
    <source>
        <dbReference type="PROSITE" id="PS51186"/>
    </source>
</evidence>
<dbReference type="GeneID" id="87806429"/>
<reference evidence="6" key="1">
    <citation type="submission" date="2023-10" db="EMBL/GenBank/DDBJ databases">
        <authorList>
            <person name="Noh H."/>
        </authorList>
    </citation>
    <scope>NUCLEOTIDE SEQUENCE</scope>
    <source>
        <strain evidence="6">DUCC4014</strain>
    </source>
</reference>
<evidence type="ECO:0000313" key="6">
    <source>
        <dbReference type="EMBL" id="WOO79660.1"/>
    </source>
</evidence>
<dbReference type="RefSeq" id="XP_062625692.1">
    <property type="nucleotide sequence ID" value="XM_062769708.1"/>
</dbReference>
<evidence type="ECO:0000256" key="4">
    <source>
        <dbReference type="SAM" id="MobiDB-lite"/>
    </source>
</evidence>
<comment type="similarity">
    <text evidence="3">Belongs to the acetyltransferase family. MAK3 subfamily.</text>
</comment>
<protein>
    <submittedName>
        <fullName evidence="6">N-alpha-acetyltransferase 30</fullName>
    </submittedName>
</protein>
<dbReference type="SUPFAM" id="SSF55729">
    <property type="entry name" value="Acyl-CoA N-acyltransferases (Nat)"/>
    <property type="match status" value="1"/>
</dbReference>
<dbReference type="FunFam" id="3.40.630.30:FF:000091">
    <property type="entry name" value="Peptide alpha-N-acetyltransferase"/>
    <property type="match status" value="1"/>
</dbReference>
<evidence type="ECO:0000313" key="7">
    <source>
        <dbReference type="Proteomes" id="UP000827549"/>
    </source>
</evidence>
<feature type="region of interest" description="Disordered" evidence="4">
    <location>
        <begin position="1"/>
        <end position="29"/>
    </location>
</feature>